<proteinExistence type="predicted"/>
<organism evidence="2">
    <name type="scientific">uncultured Caudovirales phage</name>
    <dbReference type="NCBI Taxonomy" id="2100421"/>
    <lineage>
        <taxon>Viruses</taxon>
        <taxon>Duplodnaviria</taxon>
        <taxon>Heunggongvirae</taxon>
        <taxon>Uroviricota</taxon>
        <taxon>Caudoviricetes</taxon>
        <taxon>Peduoviridae</taxon>
        <taxon>Maltschvirus</taxon>
        <taxon>Maltschvirus maltsch</taxon>
    </lineage>
</organism>
<evidence type="ECO:0000256" key="1">
    <source>
        <dbReference type="SAM" id="MobiDB-lite"/>
    </source>
</evidence>
<evidence type="ECO:0000313" key="2">
    <source>
        <dbReference type="EMBL" id="CAB4175920.1"/>
    </source>
</evidence>
<feature type="non-terminal residue" evidence="2">
    <location>
        <position position="86"/>
    </location>
</feature>
<sequence length="86" mass="9028">MAFITEADAFRRPADPAVSPASTPAAPVKLGNFITEEEATGIPATPSMFAGVIEQAGALARRVGQDVRNISRPYGSVLFDNPMTPP</sequence>
<gene>
    <name evidence="2" type="ORF">UFOVP994_1</name>
</gene>
<dbReference type="EMBL" id="LR796930">
    <property type="protein sequence ID" value="CAB4175920.1"/>
    <property type="molecule type" value="Genomic_DNA"/>
</dbReference>
<accession>A0A6J5PVM1</accession>
<reference evidence="2" key="1">
    <citation type="submission" date="2020-05" db="EMBL/GenBank/DDBJ databases">
        <authorList>
            <person name="Chiriac C."/>
            <person name="Salcher M."/>
            <person name="Ghai R."/>
            <person name="Kavagutti S V."/>
        </authorList>
    </citation>
    <scope>NUCLEOTIDE SEQUENCE</scope>
</reference>
<feature type="region of interest" description="Disordered" evidence="1">
    <location>
        <begin position="1"/>
        <end position="23"/>
    </location>
</feature>
<name>A0A6J5PVM1_9CAUD</name>
<protein>
    <submittedName>
        <fullName evidence="2">Uncharacterized protein</fullName>
    </submittedName>
</protein>